<organism evidence="1">
    <name type="scientific">candidate division WOR-3 bacterium</name>
    <dbReference type="NCBI Taxonomy" id="2052148"/>
    <lineage>
        <taxon>Bacteria</taxon>
        <taxon>Bacteria division WOR-3</taxon>
    </lineage>
</organism>
<protein>
    <submittedName>
        <fullName evidence="1">Uncharacterized protein</fullName>
    </submittedName>
</protein>
<dbReference type="EMBL" id="DQWE01000308">
    <property type="protein sequence ID" value="HDI83427.1"/>
    <property type="molecule type" value="Genomic_DNA"/>
</dbReference>
<accession>A0A7C0VAZ5</accession>
<reference evidence="1" key="1">
    <citation type="journal article" date="2020" name="mSystems">
        <title>Genome- and Community-Level Interaction Insights into Carbon Utilization and Element Cycling Functions of Hydrothermarchaeota in Hydrothermal Sediment.</title>
        <authorList>
            <person name="Zhou Z."/>
            <person name="Liu Y."/>
            <person name="Xu W."/>
            <person name="Pan J."/>
            <person name="Luo Z.H."/>
            <person name="Li M."/>
        </authorList>
    </citation>
    <scope>NUCLEOTIDE SEQUENCE [LARGE SCALE GENOMIC DNA]</scope>
    <source>
        <strain evidence="1">HyVt-102</strain>
    </source>
</reference>
<dbReference type="Proteomes" id="UP000885847">
    <property type="component" value="Unassembled WGS sequence"/>
</dbReference>
<dbReference type="AlphaFoldDB" id="A0A7C0VAZ5"/>
<comment type="caution">
    <text evidence="1">The sequence shown here is derived from an EMBL/GenBank/DDBJ whole genome shotgun (WGS) entry which is preliminary data.</text>
</comment>
<feature type="non-terminal residue" evidence="1">
    <location>
        <position position="272"/>
    </location>
</feature>
<evidence type="ECO:0000313" key="1">
    <source>
        <dbReference type="EMBL" id="HDI83427.1"/>
    </source>
</evidence>
<sequence length="272" mass="30739">MRKLLVVGLFVGVIYLLAAGYADVYLAPVGQNGKSQIVTKLPELTIDNTNGVKGAKATYDMWWYYDMGGDTIDHYSWVSNYETELDTYMVWFQPPAACSLLGGYLWVRNGYDSTHTHSYVAFIAELNQDIWGYSYDFIFNSDFSPDWLAYKWDGVIPGFYVTAPLISSFIQAVDDTIEAGRDHIHCTTITLTTPVENGTNLYGVGWFRDQWPTDSMGPNCTFIVNFNGASLPTHSIVHASKSGIVGWYRWYYAAYGVPLHIYSHIRLYENPG</sequence>
<gene>
    <name evidence="1" type="ORF">ENF18_06530</name>
</gene>
<name>A0A7C0VAZ5_UNCW3</name>
<proteinExistence type="predicted"/>